<dbReference type="RefSeq" id="WP_104515423.1">
    <property type="nucleotide sequence ID" value="NZ_MQVW01000024.1"/>
</dbReference>
<dbReference type="PROSITE" id="PS51257">
    <property type="entry name" value="PROKAR_LIPOPROTEIN"/>
    <property type="match status" value="1"/>
</dbReference>
<evidence type="ECO:0000313" key="1">
    <source>
        <dbReference type="EMBL" id="PPK94978.1"/>
    </source>
</evidence>
<name>A0A2S6IL97_9FLAO</name>
<dbReference type="AlphaFoldDB" id="A0A2S6IL97"/>
<gene>
    <name evidence="1" type="ORF">LY01_01731</name>
</gene>
<accession>A0A2S6IL97</accession>
<sequence length="186" mass="19101">MKKILALLFLSAAIISCETEPLDPSLNSGATGGSGSGSGSVDTTLIVGSWDYADTETESTTTSVVMGNTISLTVDIEFVSSDAVLVFNTDGTYTVDGDLTIETFLAGASQGQSTSTLAESGTYTINGSNITFAANGAGTVFDANAVYTIVELTATDLEITLASDVTQVISGVSQRTEIEGFASFTR</sequence>
<protein>
    <recommendedName>
        <fullName evidence="3">Lipocalin-like protein</fullName>
    </recommendedName>
</protein>
<dbReference type="Proteomes" id="UP000239002">
    <property type="component" value="Unassembled WGS sequence"/>
</dbReference>
<evidence type="ECO:0000313" key="2">
    <source>
        <dbReference type="Proteomes" id="UP000239002"/>
    </source>
</evidence>
<comment type="caution">
    <text evidence="1">The sequence shown here is derived from an EMBL/GenBank/DDBJ whole genome shotgun (WGS) entry which is preliminary data.</text>
</comment>
<reference evidence="1 2" key="1">
    <citation type="submission" date="2018-02" db="EMBL/GenBank/DDBJ databases">
        <title>Genomic Encyclopedia of Archaeal and Bacterial Type Strains, Phase II (KMG-II): from individual species to whole genera.</title>
        <authorList>
            <person name="Goeker M."/>
        </authorList>
    </citation>
    <scope>NUCLEOTIDE SEQUENCE [LARGE SCALE GENOMIC DNA]</scope>
    <source>
        <strain evidence="1 2">DSM 16809</strain>
    </source>
</reference>
<proteinExistence type="predicted"/>
<dbReference type="EMBL" id="PTJE01000003">
    <property type="protein sequence ID" value="PPK94978.1"/>
    <property type="molecule type" value="Genomic_DNA"/>
</dbReference>
<evidence type="ECO:0008006" key="3">
    <source>
        <dbReference type="Google" id="ProtNLM"/>
    </source>
</evidence>
<keyword evidence="2" id="KW-1185">Reference proteome</keyword>
<organism evidence="1 2">
    <name type="scientific">Nonlabens xylanidelens</name>
    <dbReference type="NCBI Taxonomy" id="191564"/>
    <lineage>
        <taxon>Bacteria</taxon>
        <taxon>Pseudomonadati</taxon>
        <taxon>Bacteroidota</taxon>
        <taxon>Flavobacteriia</taxon>
        <taxon>Flavobacteriales</taxon>
        <taxon>Flavobacteriaceae</taxon>
        <taxon>Nonlabens</taxon>
    </lineage>
</organism>